<dbReference type="Proteomes" id="UP000321412">
    <property type="component" value="Unassembled WGS sequence"/>
</dbReference>
<dbReference type="Pfam" id="PF14025">
    <property type="entry name" value="DUF4241"/>
    <property type="match status" value="1"/>
</dbReference>
<evidence type="ECO:0000313" key="2">
    <source>
        <dbReference type="Proteomes" id="UP000321412"/>
    </source>
</evidence>
<dbReference type="AlphaFoldDB" id="A0A5C6X2M4"/>
<dbReference type="InterPro" id="IPR025335">
    <property type="entry name" value="DUF4241"/>
</dbReference>
<dbReference type="OrthoDB" id="9789980at2"/>
<evidence type="ECO:0000313" key="1">
    <source>
        <dbReference type="EMBL" id="TXD33744.1"/>
    </source>
</evidence>
<proteinExistence type="predicted"/>
<protein>
    <submittedName>
        <fullName evidence="1">DUF4241 domain-containing protein</fullName>
    </submittedName>
</protein>
<sequence>MRFHAFRDFEDGTIIDGLGFDIVVHRRSVGSINLPTGQLIACDPLHALDTEPFALSLDPGQYPVHLLVAELRDERRNAYAVVRVGEGPVRRWEPAEMSLPAANSDQPDAPRPSLLDIIDEDPGYPVDSSLGCFMDATTAGALIDYHQIVMPEDNDFERLLLARLRKRRRAGAGYGTLDLRRDLKLPMPEGLNLIAFDTGFGPGHYPTYVGLGDEGQVVSVVTDFQVLDLRFPSFPLPAATSFDEFE</sequence>
<comment type="caution">
    <text evidence="1">The sequence shown here is derived from an EMBL/GenBank/DDBJ whole genome shotgun (WGS) entry which is preliminary data.</text>
</comment>
<name>A0A5C6X2M4_9DELT</name>
<gene>
    <name evidence="1" type="ORF">FRC98_20275</name>
</gene>
<reference evidence="1 2" key="1">
    <citation type="submission" date="2019-08" db="EMBL/GenBank/DDBJ databases">
        <title>Bradymonadales sp. TMQ4.</title>
        <authorList>
            <person name="Liang Q."/>
        </authorList>
    </citation>
    <scope>NUCLEOTIDE SEQUENCE [LARGE SCALE GENOMIC DNA]</scope>
    <source>
        <strain evidence="1 2">TMQ4</strain>
    </source>
</reference>
<organism evidence="1 2">
    <name type="scientific">Lujinxingia vulgaris</name>
    <dbReference type="NCBI Taxonomy" id="2600176"/>
    <lineage>
        <taxon>Bacteria</taxon>
        <taxon>Deltaproteobacteria</taxon>
        <taxon>Bradymonadales</taxon>
        <taxon>Lujinxingiaceae</taxon>
        <taxon>Lujinxingia</taxon>
    </lineage>
</organism>
<accession>A0A5C6X2M4</accession>
<dbReference type="EMBL" id="VOSM01000019">
    <property type="protein sequence ID" value="TXD33744.1"/>
    <property type="molecule type" value="Genomic_DNA"/>
</dbReference>
<dbReference type="RefSeq" id="WP_146983408.1">
    <property type="nucleotide sequence ID" value="NZ_VOSM01000019.1"/>
</dbReference>
<keyword evidence="2" id="KW-1185">Reference proteome</keyword>